<dbReference type="EMBL" id="AP017312">
    <property type="protein sequence ID" value="BAU26705.1"/>
    <property type="molecule type" value="Genomic_DNA"/>
</dbReference>
<dbReference type="PANTHER" id="PTHR22550">
    <property type="entry name" value="SPORE GERMINATION PROTEIN"/>
    <property type="match status" value="1"/>
</dbReference>
<keyword evidence="4" id="KW-1185">Reference proteome</keyword>
<dbReference type="AlphaFoldDB" id="A0A0U5ASB3"/>
<comment type="similarity">
    <text evidence="1">Belongs to the GerABKA family.</text>
</comment>
<proteinExistence type="inferred from homology"/>
<dbReference type="PANTHER" id="PTHR22550:SF5">
    <property type="entry name" value="LEUCINE ZIPPER PROTEIN 4"/>
    <property type="match status" value="1"/>
</dbReference>
<dbReference type="Proteomes" id="UP000217696">
    <property type="component" value="Chromosome"/>
</dbReference>
<dbReference type="GO" id="GO:0009847">
    <property type="term" value="P:spore germination"/>
    <property type="evidence" value="ECO:0007669"/>
    <property type="project" value="InterPro"/>
</dbReference>
<sequence>MLSTSLEKNIQQVKQQTGNSTDLISREFCFGKEEIKVGFIYIDGIADKDVVSRLIESVMLHIEEVDLTSEQFLQQDLLTVFKQHAITVGDIQSIPDLQALYTAILSGDTVILIDGCVQGIAVSTRGWEARGIGEPTAQTVVRGPQEGFTETLRTNTAMVRRKIKNPNLWLETKQIGRITQTDVAIMYIKEIVTDEVVDEVRRRLDQIDIDGILESAYIEELIQDETYTPFPTVLNTERPDIVAAALLEGRVAIFVDGTPFVLLVPALFTQFLQSAEDYYHRSDFGLIRFLRYLSLFISMMAPSLYIAITTFHQEMLPTTLLISLASQREGIPFPAFVEALMMEITFELLREAGIRMPRAVGTSISIVGALVLGQAAVQAGLVSPAMVIVVSITAISSFIFPSFDIGISVRMLRFVLMGLAASFGLYGMIVGIIAIVLHLCSLRSFGVPYMKPFSPLVLSDQKDNLLRVPWWQMRTRPHLLNQKNVVRQQKRNK</sequence>
<evidence type="ECO:0000256" key="2">
    <source>
        <dbReference type="ARBA" id="ARBA00023136"/>
    </source>
</evidence>
<dbReference type="InterPro" id="IPR050768">
    <property type="entry name" value="UPF0353/GerABKA_families"/>
</dbReference>
<keyword evidence="2" id="KW-0472">Membrane</keyword>
<evidence type="ECO:0000313" key="4">
    <source>
        <dbReference type="Proteomes" id="UP000217696"/>
    </source>
</evidence>
<reference evidence="3 4" key="1">
    <citation type="submission" date="2015-12" db="EMBL/GenBank/DDBJ databases">
        <title>Genome sequence of Aneurinibacillus soli.</title>
        <authorList>
            <person name="Lee J.S."/>
            <person name="Lee K.C."/>
            <person name="Kim K.K."/>
            <person name="Lee B.W."/>
        </authorList>
    </citation>
    <scope>NUCLEOTIDE SEQUENCE [LARGE SCALE GENOMIC DNA]</scope>
    <source>
        <strain evidence="3 4">CB4</strain>
    </source>
</reference>
<gene>
    <name evidence="3" type="primary">gerBA_2</name>
    <name evidence="3" type="ORF">CB4_00848</name>
</gene>
<accession>A0A0U5ASB3</accession>
<dbReference type="PIRSF" id="PIRSF005690">
    <property type="entry name" value="GerBA"/>
    <property type="match status" value="1"/>
</dbReference>
<dbReference type="KEGG" id="asoc:CB4_00848"/>
<dbReference type="Pfam" id="PF03323">
    <property type="entry name" value="GerA"/>
    <property type="match status" value="1"/>
</dbReference>
<dbReference type="GO" id="GO:0016020">
    <property type="term" value="C:membrane"/>
    <property type="evidence" value="ECO:0007669"/>
    <property type="project" value="InterPro"/>
</dbReference>
<evidence type="ECO:0000256" key="1">
    <source>
        <dbReference type="ARBA" id="ARBA00005278"/>
    </source>
</evidence>
<organism evidence="3 4">
    <name type="scientific">Aneurinibacillus soli</name>
    <dbReference type="NCBI Taxonomy" id="1500254"/>
    <lineage>
        <taxon>Bacteria</taxon>
        <taxon>Bacillati</taxon>
        <taxon>Bacillota</taxon>
        <taxon>Bacilli</taxon>
        <taxon>Bacillales</taxon>
        <taxon>Paenibacillaceae</taxon>
        <taxon>Aneurinibacillus group</taxon>
        <taxon>Aneurinibacillus</taxon>
    </lineage>
</organism>
<protein>
    <submittedName>
        <fullName evidence="3">Spore germination protein B1</fullName>
    </submittedName>
</protein>
<evidence type="ECO:0000313" key="3">
    <source>
        <dbReference type="EMBL" id="BAU26705.1"/>
    </source>
</evidence>
<name>A0A0U5ASB3_9BACL</name>
<dbReference type="InterPro" id="IPR004995">
    <property type="entry name" value="Spore_Ger"/>
</dbReference>